<dbReference type="InterPro" id="IPR009057">
    <property type="entry name" value="Homeodomain-like_sf"/>
</dbReference>
<dbReference type="Proteomes" id="UP000018372">
    <property type="component" value="Unassembled WGS sequence"/>
</dbReference>
<organism evidence="1 2">
    <name type="scientific">Phocaeicola plebeius CAG:211</name>
    <dbReference type="NCBI Taxonomy" id="1263052"/>
    <lineage>
        <taxon>Bacteria</taxon>
        <taxon>Pseudomonadati</taxon>
        <taxon>Bacteroidota</taxon>
        <taxon>Bacteroidia</taxon>
        <taxon>Bacteroidales</taxon>
        <taxon>Bacteroidaceae</taxon>
        <taxon>Phocaeicola</taxon>
    </lineage>
</organism>
<accession>R5VEP5</accession>
<gene>
    <name evidence="1" type="ORF">BN536_01320</name>
</gene>
<dbReference type="EMBL" id="CBAT010000033">
    <property type="protein sequence ID" value="CCZ86394.1"/>
    <property type="molecule type" value="Genomic_DNA"/>
</dbReference>
<dbReference type="RefSeq" id="WP_022053572.1">
    <property type="nucleotide sequence ID" value="NZ_HF998123.1"/>
</dbReference>
<protein>
    <submittedName>
        <fullName evidence="1">Uncharacterized protein</fullName>
    </submittedName>
</protein>
<sequence>MSEEKKIARRSRTKKVKEIEHSVKLNYTDEDRIKVVRMLIDSGMNYSIMHKKTGINTNTIKQWYYRYKGDIESASSTLIAEKVEIDFARAKLEFLQNHFHKINSLADIAINRAIVLCATETDINKITKLLEVISNLVVKFNESSQEQQQNSGTTINLIKDSVFQLNQLKEEQRKKIIEVSENE</sequence>
<comment type="caution">
    <text evidence="1">The sequence shown here is derived from an EMBL/GenBank/DDBJ whole genome shotgun (WGS) entry which is preliminary data.</text>
</comment>
<reference evidence="1" key="1">
    <citation type="submission" date="2012-11" db="EMBL/GenBank/DDBJ databases">
        <title>Dependencies among metagenomic species, viruses, plasmids and units of genetic variation.</title>
        <authorList>
            <person name="Nielsen H.B."/>
            <person name="Almeida M."/>
            <person name="Juncker A.S."/>
            <person name="Rasmussen S."/>
            <person name="Li J."/>
            <person name="Sunagawa S."/>
            <person name="Plichta D."/>
            <person name="Gautier L."/>
            <person name="Le Chatelier E."/>
            <person name="Peletier E."/>
            <person name="Bonde I."/>
            <person name="Nielsen T."/>
            <person name="Manichanh C."/>
            <person name="Arumugam M."/>
            <person name="Batto J."/>
            <person name="Santos M.B.Q.D."/>
            <person name="Blom N."/>
            <person name="Borruel N."/>
            <person name="Burgdorf K.S."/>
            <person name="Boumezbeur F."/>
            <person name="Casellas F."/>
            <person name="Dore J."/>
            <person name="Guarner F."/>
            <person name="Hansen T."/>
            <person name="Hildebrand F."/>
            <person name="Kaas R.S."/>
            <person name="Kennedy S."/>
            <person name="Kristiansen K."/>
            <person name="Kultima J.R."/>
            <person name="Leonard P."/>
            <person name="Levenez F."/>
            <person name="Lund O."/>
            <person name="Moumen B."/>
            <person name="Le Paslier D."/>
            <person name="Pons N."/>
            <person name="Pedersen O."/>
            <person name="Prifti E."/>
            <person name="Qin J."/>
            <person name="Raes J."/>
            <person name="Tap J."/>
            <person name="Tims S."/>
            <person name="Ussery D.W."/>
            <person name="Yamada T."/>
            <person name="MetaHit consortium"/>
            <person name="Renault P."/>
            <person name="Sicheritz-Ponten T."/>
            <person name="Bork P."/>
            <person name="Wang J."/>
            <person name="Brunak S."/>
            <person name="Ehrlich S.D."/>
        </authorList>
    </citation>
    <scope>NUCLEOTIDE SEQUENCE [LARGE SCALE GENOMIC DNA]</scope>
</reference>
<evidence type="ECO:0000313" key="2">
    <source>
        <dbReference type="Proteomes" id="UP000018372"/>
    </source>
</evidence>
<proteinExistence type="predicted"/>
<dbReference type="SUPFAM" id="SSF46689">
    <property type="entry name" value="Homeodomain-like"/>
    <property type="match status" value="1"/>
</dbReference>
<evidence type="ECO:0000313" key="1">
    <source>
        <dbReference type="EMBL" id="CCZ86394.1"/>
    </source>
</evidence>
<name>R5VEP5_9BACT</name>
<dbReference type="AlphaFoldDB" id="R5VEP5"/>